<sequence length="183" mass="19572">MERIPALVRLFAKDYRRDELITLFGCLLAIHEPLEAALAGTPEAMAIGYRSRTPLLVNGLATLGGQRGSSPPVLVPTYSSSASRIGGLYVLEGSILGGQVIRRQLEAHFGNAIRDALDFYSPYGEDVGGQWIRFRTALAQITADEAAGREAELAAIATFSAIGLQLACLDTMDTTYRHSGSGS</sequence>
<dbReference type="Gene3D" id="1.20.910.10">
    <property type="entry name" value="Heme oxygenase-like"/>
    <property type="match status" value="1"/>
</dbReference>
<proteinExistence type="predicted"/>
<dbReference type="EMBL" id="LWQT01000061">
    <property type="protein sequence ID" value="OAN49547.1"/>
    <property type="molecule type" value="Genomic_DNA"/>
</dbReference>
<organism evidence="1 2">
    <name type="scientific">Paramagnetospirillum marisnigri</name>
    <dbReference type="NCBI Taxonomy" id="1285242"/>
    <lineage>
        <taxon>Bacteria</taxon>
        <taxon>Pseudomonadati</taxon>
        <taxon>Pseudomonadota</taxon>
        <taxon>Alphaproteobacteria</taxon>
        <taxon>Rhodospirillales</taxon>
        <taxon>Magnetospirillaceae</taxon>
        <taxon>Paramagnetospirillum</taxon>
    </lineage>
</organism>
<dbReference type="InterPro" id="IPR016084">
    <property type="entry name" value="Haem_Oase-like_multi-hlx"/>
</dbReference>
<comment type="caution">
    <text evidence="1">The sequence shown here is derived from an EMBL/GenBank/DDBJ whole genome shotgun (WGS) entry which is preliminary data.</text>
</comment>
<evidence type="ECO:0000313" key="1">
    <source>
        <dbReference type="EMBL" id="OAN49547.1"/>
    </source>
</evidence>
<dbReference type="CDD" id="cd19166">
    <property type="entry name" value="HemeO-bac"/>
    <property type="match status" value="1"/>
</dbReference>
<dbReference type="STRING" id="1285242.A6A04_19195"/>
<evidence type="ECO:0000313" key="2">
    <source>
        <dbReference type="Proteomes" id="UP000078428"/>
    </source>
</evidence>
<protein>
    <recommendedName>
        <fullName evidence="3">Heme oxygenase</fullName>
    </recommendedName>
</protein>
<gene>
    <name evidence="1" type="ORF">A6A04_19195</name>
</gene>
<dbReference type="AlphaFoldDB" id="A0A178MNA2"/>
<dbReference type="SUPFAM" id="SSF48613">
    <property type="entry name" value="Heme oxygenase-like"/>
    <property type="match status" value="1"/>
</dbReference>
<reference evidence="1 2" key="1">
    <citation type="submission" date="2016-04" db="EMBL/GenBank/DDBJ databases">
        <title>Draft genome sequence of freshwater magnetotactic bacteria Magnetospirillum marisnigri SP-1 and Magnetospirillum moscoviense BB-1.</title>
        <authorList>
            <person name="Koziaeva V."/>
            <person name="Dziuba M.V."/>
            <person name="Ivanov T.M."/>
            <person name="Kuznetsov B."/>
            <person name="Grouzdev D.S."/>
        </authorList>
    </citation>
    <scope>NUCLEOTIDE SEQUENCE [LARGE SCALE GENOMIC DNA]</scope>
    <source>
        <strain evidence="1 2">SP-1</strain>
    </source>
</reference>
<evidence type="ECO:0008006" key="3">
    <source>
        <dbReference type="Google" id="ProtNLM"/>
    </source>
</evidence>
<accession>A0A178MNA2</accession>
<keyword evidence="2" id="KW-1185">Reference proteome</keyword>
<dbReference type="Proteomes" id="UP000078428">
    <property type="component" value="Unassembled WGS sequence"/>
</dbReference>
<name>A0A178MNA2_9PROT</name>